<dbReference type="OrthoDB" id="3247158at2759"/>
<dbReference type="InParanoid" id="A0A482XPI9"/>
<dbReference type="SMR" id="A0A482XPI9"/>
<feature type="compositionally biased region" description="Basic residues" evidence="1">
    <location>
        <begin position="181"/>
        <end position="199"/>
    </location>
</feature>
<protein>
    <submittedName>
        <fullName evidence="2">Uncharacterized protein</fullName>
    </submittedName>
</protein>
<name>A0A482XPI9_LAOST</name>
<sequence length="637" mass="71630">MKYPQLFSMPEALRIWLEDELEARGIDTVYSHHILNILQHKNLKDSSVQVSGIESLVDELRTKLKKFESEEEKSPQNTFGSSGSAPTSSFQNTIWLAESGQKFSENTLHKTGNSALPKFTSAWSCPVYNEKKFSKCAFGRNLSNVVVGNKEKSSFFKKWEEENKENQASKENVGTKEKMRSRSRSTVKQQHAHKARKSMAKSLDRKDDLLKVKVTLDGGSKARKLELGRSEPRDDQLDGCDHLPMDFQQLLESPDNTMEFYKNMNNKRQQIMQSTFIQCGTNITSSIWSADMAMECSDSKPTCIASGWDDDKPASKAQWSNGDNLFPEAPWLAWSDVEGTSLHIQAGGKFYSAFDDDVIDTSLSALNHNKEDSCFMEVVPRLKNTANGGACVGSLELKNIWEAKSEETGGTEDLLTSMRTHFQPIGAREEVEPPPPLAPPTPTYEDGTTFQISSSMEKVYFERSQSGALYLDADDSQKYREFRDAAAFIEYPGVFRPKYRVCQNEKFCQTEDVDSVREEAEEEEQDLYFPGDEKQVEECIEQDAVITVGGWVTAWPASIWSNDTPHSLCDVWGQEVNGDARKAVEENYIKLKDEILEEGEELLSNLSSMQDLFLNSDDSASAIHSSQAAALVNFSRG</sequence>
<dbReference type="AlphaFoldDB" id="A0A482XPI9"/>
<proteinExistence type="predicted"/>
<accession>A0A482XPI9</accession>
<comment type="caution">
    <text evidence="2">The sequence shown here is derived from an EMBL/GenBank/DDBJ whole genome shotgun (WGS) entry which is preliminary data.</text>
</comment>
<dbReference type="EMBL" id="QKKF02004189">
    <property type="protein sequence ID" value="RZF47430.1"/>
    <property type="molecule type" value="Genomic_DNA"/>
</dbReference>
<gene>
    <name evidence="2" type="ORF">LSTR_LSTR007357</name>
</gene>
<organism evidence="2 3">
    <name type="scientific">Laodelphax striatellus</name>
    <name type="common">Small brown planthopper</name>
    <name type="synonym">Delphax striatella</name>
    <dbReference type="NCBI Taxonomy" id="195883"/>
    <lineage>
        <taxon>Eukaryota</taxon>
        <taxon>Metazoa</taxon>
        <taxon>Ecdysozoa</taxon>
        <taxon>Arthropoda</taxon>
        <taxon>Hexapoda</taxon>
        <taxon>Insecta</taxon>
        <taxon>Pterygota</taxon>
        <taxon>Neoptera</taxon>
        <taxon>Paraneoptera</taxon>
        <taxon>Hemiptera</taxon>
        <taxon>Auchenorrhyncha</taxon>
        <taxon>Fulgoroidea</taxon>
        <taxon>Delphacidae</taxon>
        <taxon>Criomorphinae</taxon>
        <taxon>Laodelphax</taxon>
    </lineage>
</organism>
<keyword evidence="3" id="KW-1185">Reference proteome</keyword>
<evidence type="ECO:0000313" key="3">
    <source>
        <dbReference type="Proteomes" id="UP000291343"/>
    </source>
</evidence>
<evidence type="ECO:0000256" key="1">
    <source>
        <dbReference type="SAM" id="MobiDB-lite"/>
    </source>
</evidence>
<feature type="compositionally biased region" description="Polar residues" evidence="1">
    <location>
        <begin position="75"/>
        <end position="87"/>
    </location>
</feature>
<feature type="compositionally biased region" description="Basic and acidic residues" evidence="1">
    <location>
        <begin position="161"/>
        <end position="180"/>
    </location>
</feature>
<dbReference type="STRING" id="195883.A0A482XPI9"/>
<reference evidence="2 3" key="1">
    <citation type="journal article" date="2017" name="Gigascience">
        <title>Genome sequence of the small brown planthopper, Laodelphax striatellus.</title>
        <authorList>
            <person name="Zhu J."/>
            <person name="Jiang F."/>
            <person name="Wang X."/>
            <person name="Yang P."/>
            <person name="Bao Y."/>
            <person name="Zhao W."/>
            <person name="Wang W."/>
            <person name="Lu H."/>
            <person name="Wang Q."/>
            <person name="Cui N."/>
            <person name="Li J."/>
            <person name="Chen X."/>
            <person name="Luo L."/>
            <person name="Yu J."/>
            <person name="Kang L."/>
            <person name="Cui F."/>
        </authorList>
    </citation>
    <scope>NUCLEOTIDE SEQUENCE [LARGE SCALE GENOMIC DNA]</scope>
    <source>
        <strain evidence="2">Lst14</strain>
    </source>
</reference>
<feature type="region of interest" description="Disordered" evidence="1">
    <location>
        <begin position="161"/>
        <end position="202"/>
    </location>
</feature>
<feature type="region of interest" description="Disordered" evidence="1">
    <location>
        <begin position="67"/>
        <end position="87"/>
    </location>
</feature>
<evidence type="ECO:0000313" key="2">
    <source>
        <dbReference type="EMBL" id="RZF47430.1"/>
    </source>
</evidence>
<dbReference type="Proteomes" id="UP000291343">
    <property type="component" value="Unassembled WGS sequence"/>
</dbReference>